<organism evidence="1">
    <name type="scientific">Rhizophora mucronata</name>
    <name type="common">Asiatic mangrove</name>
    <dbReference type="NCBI Taxonomy" id="61149"/>
    <lineage>
        <taxon>Eukaryota</taxon>
        <taxon>Viridiplantae</taxon>
        <taxon>Streptophyta</taxon>
        <taxon>Embryophyta</taxon>
        <taxon>Tracheophyta</taxon>
        <taxon>Spermatophyta</taxon>
        <taxon>Magnoliopsida</taxon>
        <taxon>eudicotyledons</taxon>
        <taxon>Gunneridae</taxon>
        <taxon>Pentapetalae</taxon>
        <taxon>rosids</taxon>
        <taxon>fabids</taxon>
        <taxon>Malpighiales</taxon>
        <taxon>Rhizophoraceae</taxon>
        <taxon>Rhizophora</taxon>
    </lineage>
</organism>
<reference evidence="1" key="1">
    <citation type="submission" date="2018-02" db="EMBL/GenBank/DDBJ databases">
        <title>Rhizophora mucronata_Transcriptome.</title>
        <authorList>
            <person name="Meera S.P."/>
            <person name="Sreeshan A."/>
            <person name="Augustine A."/>
        </authorList>
    </citation>
    <scope>NUCLEOTIDE SEQUENCE</scope>
    <source>
        <tissue evidence="1">Leaf</tissue>
    </source>
</reference>
<evidence type="ECO:0000313" key="1">
    <source>
        <dbReference type="EMBL" id="MBX45392.1"/>
    </source>
</evidence>
<proteinExistence type="predicted"/>
<dbReference type="EMBL" id="GGEC01064908">
    <property type="protein sequence ID" value="MBX45392.1"/>
    <property type="molecule type" value="Transcribed_RNA"/>
</dbReference>
<name>A0A2P2NSA3_RHIMU</name>
<protein>
    <submittedName>
        <fullName evidence="1">Uncharacterized protein</fullName>
    </submittedName>
</protein>
<sequence>MGSYQIRVDCYLLFFNQIAGTSPDPVAWKSYVLGHPCKFQL</sequence>
<accession>A0A2P2NSA3</accession>
<dbReference type="AlphaFoldDB" id="A0A2P2NSA3"/>